<dbReference type="Proteomes" id="UP000292003">
    <property type="component" value="Unassembled WGS sequence"/>
</dbReference>
<dbReference type="EMBL" id="SFCC01000023">
    <property type="protein sequence ID" value="RZQ59562.1"/>
    <property type="molecule type" value="Genomic_DNA"/>
</dbReference>
<dbReference type="RefSeq" id="WP_130479660.1">
    <property type="nucleotide sequence ID" value="NZ_SFCC01000023.1"/>
</dbReference>
<dbReference type="Pfam" id="PF05402">
    <property type="entry name" value="PqqD"/>
    <property type="match status" value="1"/>
</dbReference>
<sequence length="88" mass="9453">MTVRLRAGVTPVACDQGLLLLDTDVGRHFQLNEPGAAVLTAMLAGDDVEAAACRLGDGDRAQREEDVRALLARLTTTRLVEPREPSEP</sequence>
<keyword evidence="2" id="KW-1185">Reference proteome</keyword>
<accession>A0A4Q7IZ57</accession>
<organism evidence="1 2">
    <name type="scientific">Amycolatopsis suaedae</name>
    <dbReference type="NCBI Taxonomy" id="2510978"/>
    <lineage>
        <taxon>Bacteria</taxon>
        <taxon>Bacillati</taxon>
        <taxon>Actinomycetota</taxon>
        <taxon>Actinomycetes</taxon>
        <taxon>Pseudonocardiales</taxon>
        <taxon>Pseudonocardiaceae</taxon>
        <taxon>Amycolatopsis</taxon>
    </lineage>
</organism>
<protein>
    <submittedName>
        <fullName evidence="1">PqqD family protein</fullName>
    </submittedName>
</protein>
<gene>
    <name evidence="1" type="ORF">EWH70_33805</name>
</gene>
<proteinExistence type="predicted"/>
<evidence type="ECO:0000313" key="1">
    <source>
        <dbReference type="EMBL" id="RZQ59562.1"/>
    </source>
</evidence>
<dbReference type="AlphaFoldDB" id="A0A4Q7IZ57"/>
<evidence type="ECO:0000313" key="2">
    <source>
        <dbReference type="Proteomes" id="UP000292003"/>
    </source>
</evidence>
<reference evidence="1 2" key="1">
    <citation type="submission" date="2019-02" db="EMBL/GenBank/DDBJ databases">
        <title>Draft genome sequence of Amycolatopsis sp. 8-3EHSu isolated from roots of Suaeda maritima.</title>
        <authorList>
            <person name="Duangmal K."/>
            <person name="Chantavorakit T."/>
        </authorList>
    </citation>
    <scope>NUCLEOTIDE SEQUENCE [LARGE SCALE GENOMIC DNA]</scope>
    <source>
        <strain evidence="1 2">8-3EHSu</strain>
    </source>
</reference>
<dbReference type="OrthoDB" id="5195143at2"/>
<name>A0A4Q7IZ57_9PSEU</name>
<comment type="caution">
    <text evidence="1">The sequence shown here is derived from an EMBL/GenBank/DDBJ whole genome shotgun (WGS) entry which is preliminary data.</text>
</comment>
<dbReference type="InterPro" id="IPR008792">
    <property type="entry name" value="PQQD"/>
</dbReference>